<dbReference type="InterPro" id="IPR009030">
    <property type="entry name" value="Growth_fac_rcpt_cys_sf"/>
</dbReference>
<keyword evidence="11" id="KW-0732">Signal</keyword>
<evidence type="ECO:0000256" key="18">
    <source>
        <dbReference type="ARBA" id="ARBA00023036"/>
    </source>
</evidence>
<feature type="compositionally biased region" description="Basic and acidic residues" evidence="33">
    <location>
        <begin position="4685"/>
        <end position="4695"/>
    </location>
</feature>
<evidence type="ECO:0000256" key="31">
    <source>
        <dbReference type="PROSITE-ProRule" id="PRU00124"/>
    </source>
</evidence>
<feature type="disulfide bond" evidence="31">
    <location>
        <begin position="271"/>
        <end position="283"/>
    </location>
</feature>
<dbReference type="FunFam" id="4.10.400.10:FF:000009">
    <property type="entry name" value="Low-density lipoprotein receptor-related protein 1"/>
    <property type="match status" value="1"/>
</dbReference>
<feature type="disulfide bond" evidence="31">
    <location>
        <begin position="116"/>
        <end position="128"/>
    </location>
</feature>
<feature type="disulfide bond" evidence="31">
    <location>
        <begin position="3099"/>
        <end position="3114"/>
    </location>
</feature>
<feature type="disulfide bond" evidence="31">
    <location>
        <begin position="310"/>
        <end position="322"/>
    </location>
</feature>
<feature type="repeat" description="LDL-receptor class B" evidence="32">
    <location>
        <begin position="606"/>
        <end position="652"/>
    </location>
</feature>
<dbReference type="KEGG" id="pmrn:116938642"/>
<dbReference type="InterPro" id="IPR023415">
    <property type="entry name" value="LDLR_class-A_CS"/>
</dbReference>
<evidence type="ECO:0000256" key="26">
    <source>
        <dbReference type="ARBA" id="ARBA00046273"/>
    </source>
</evidence>
<feature type="repeat" description="LDL-receptor class B" evidence="32">
    <location>
        <begin position="4241"/>
        <end position="4283"/>
    </location>
</feature>
<dbReference type="Pfam" id="PF07645">
    <property type="entry name" value="EGF_CA"/>
    <property type="match status" value="2"/>
</dbReference>
<feature type="disulfide bond" evidence="31">
    <location>
        <begin position="2787"/>
        <end position="2799"/>
    </location>
</feature>
<feature type="disulfide bond" evidence="31">
    <location>
        <begin position="3936"/>
        <end position="3954"/>
    </location>
</feature>
<evidence type="ECO:0000256" key="9">
    <source>
        <dbReference type="ARBA" id="ARBA00022692"/>
    </source>
</evidence>
<dbReference type="CTD" id="4036"/>
<feature type="transmembrane region" description="Helical" evidence="34">
    <location>
        <begin position="88"/>
        <end position="113"/>
    </location>
</feature>
<feature type="disulfide bond" evidence="31">
    <location>
        <begin position="3162"/>
        <end position="3174"/>
    </location>
</feature>
<dbReference type="SMART" id="SM00135">
    <property type="entry name" value="LY"/>
    <property type="match status" value="37"/>
</dbReference>
<feature type="disulfide bond" evidence="31">
    <location>
        <begin position="278"/>
        <end position="296"/>
    </location>
</feature>
<feature type="disulfide bond" evidence="31">
    <location>
        <begin position="2951"/>
        <end position="2963"/>
    </location>
</feature>
<dbReference type="InterPro" id="IPR051221">
    <property type="entry name" value="LDLR-related"/>
</dbReference>
<evidence type="ECO:0000256" key="5">
    <source>
        <dbReference type="ARBA" id="ARBA00022475"/>
    </source>
</evidence>
<dbReference type="InterPro" id="IPR011042">
    <property type="entry name" value="6-blade_b-propeller_TolB-like"/>
</dbReference>
<feature type="disulfide bond" evidence="31">
    <location>
        <begin position="1237"/>
        <end position="1249"/>
    </location>
</feature>
<feature type="disulfide bond" evidence="31">
    <location>
        <begin position="2794"/>
        <end position="2812"/>
    </location>
</feature>
<dbReference type="GO" id="GO:0030425">
    <property type="term" value="C:dendrite"/>
    <property type="evidence" value="ECO:0007669"/>
    <property type="project" value="UniProtKB-SubCell"/>
</dbReference>
<comment type="caution">
    <text evidence="30">Lacks conserved residue(s) required for the propagation of feature annotation.</text>
</comment>
<keyword evidence="15" id="KW-0106">Calcium</keyword>
<evidence type="ECO:0000256" key="11">
    <source>
        <dbReference type="ARBA" id="ARBA00022729"/>
    </source>
</evidence>
<evidence type="ECO:0000256" key="6">
    <source>
        <dbReference type="ARBA" id="ARBA00022536"/>
    </source>
</evidence>
<feature type="disulfide bond" evidence="31">
    <location>
        <begin position="252"/>
        <end position="267"/>
    </location>
</feature>
<evidence type="ECO:0000313" key="36">
    <source>
        <dbReference type="Proteomes" id="UP001318040"/>
    </source>
</evidence>
<dbReference type="Gene3D" id="4.10.400.10">
    <property type="entry name" value="Low-density Lipoprotein Receptor"/>
    <property type="match status" value="35"/>
</dbReference>
<feature type="disulfide bond" evidence="31">
    <location>
        <begin position="3647"/>
        <end position="3665"/>
    </location>
</feature>
<feature type="disulfide bond" evidence="31">
    <location>
        <begin position="215"/>
        <end position="230"/>
    </location>
</feature>
<dbReference type="InterPro" id="IPR000033">
    <property type="entry name" value="LDLR_classB_rpt"/>
</dbReference>
<dbReference type="FunFam" id="4.10.400.10:FF:000065">
    <property type="entry name" value="Transmembrane protease serine 7"/>
    <property type="match status" value="1"/>
</dbReference>
<keyword evidence="18" id="KW-0729">SH3-binding</keyword>
<feature type="disulfide bond" evidence="31">
    <location>
        <begin position="135"/>
        <end position="150"/>
    </location>
</feature>
<feature type="repeat" description="LDL-receptor class B" evidence="32">
    <location>
        <begin position="4284"/>
        <end position="4327"/>
    </location>
</feature>
<dbReference type="PROSITE" id="PS50068">
    <property type="entry name" value="LDLRA_2"/>
    <property type="match status" value="36"/>
</dbReference>
<evidence type="ECO:0000256" key="28">
    <source>
        <dbReference type="ARBA" id="ARBA00077868"/>
    </source>
</evidence>
<dbReference type="GO" id="GO:0043235">
    <property type="term" value="C:receptor complex"/>
    <property type="evidence" value="ECO:0007669"/>
    <property type="project" value="TreeGrafter"/>
</dbReference>
<evidence type="ECO:0000256" key="25">
    <source>
        <dbReference type="ARBA" id="ARBA00037878"/>
    </source>
</evidence>
<dbReference type="FunFam" id="4.10.400.10:FF:000147">
    <property type="entry name" value="Low-density lipoprotein receptor-related protein 2"/>
    <property type="match status" value="1"/>
</dbReference>
<feature type="disulfide bond" evidence="31">
    <location>
        <begin position="2828"/>
        <end position="2840"/>
    </location>
</feature>
<feature type="transmembrane region" description="Helical" evidence="34">
    <location>
        <begin position="4503"/>
        <end position="4530"/>
    </location>
</feature>
<dbReference type="PANTHER" id="PTHR22722">
    <property type="entry name" value="LOW-DENSITY LIPOPROTEIN RECEPTOR-RELATED PROTEIN 2-RELATED"/>
    <property type="match status" value="1"/>
</dbReference>
<dbReference type="FunFam" id="2.120.10.30:FF:000008">
    <property type="entry name" value="Low-density lipoprotein receptor-related protein 4"/>
    <property type="match status" value="1"/>
</dbReference>
<dbReference type="FunFam" id="4.10.400.10:FF:000134">
    <property type="entry name" value="Low-density lipoprotein RecePtor related"/>
    <property type="match status" value="1"/>
</dbReference>
<feature type="disulfide bond" evidence="31">
    <location>
        <begin position="3729"/>
        <end position="3747"/>
    </location>
</feature>
<feature type="disulfide bond" evidence="31">
    <location>
        <begin position="3681"/>
        <end position="3693"/>
    </location>
</feature>
<dbReference type="PROSITE" id="PS50026">
    <property type="entry name" value="EGF_3"/>
    <property type="match status" value="2"/>
</dbReference>
<feature type="disulfide bond" evidence="31">
    <location>
        <begin position="3080"/>
        <end position="3092"/>
    </location>
</feature>
<keyword evidence="14" id="KW-0967">Endosome</keyword>
<feature type="disulfide bond" evidence="31">
    <location>
        <begin position="3169"/>
        <end position="3187"/>
    </location>
</feature>
<feature type="disulfide bond" evidence="31">
    <location>
        <begin position="4022"/>
        <end position="4040"/>
    </location>
</feature>
<evidence type="ECO:0000256" key="27">
    <source>
        <dbReference type="ARBA" id="ARBA00074420"/>
    </source>
</evidence>
<feature type="disulfide bond" evidence="31">
    <location>
        <begin position="1378"/>
        <end position="1393"/>
    </location>
</feature>
<evidence type="ECO:0000256" key="19">
    <source>
        <dbReference type="ARBA" id="ARBA00023136"/>
    </source>
</evidence>
<evidence type="ECO:0000256" key="34">
    <source>
        <dbReference type="SAM" id="Phobius"/>
    </source>
</evidence>
<dbReference type="SUPFAM" id="SSF63825">
    <property type="entry name" value="YWTD domain"/>
    <property type="match status" value="8"/>
</dbReference>
<dbReference type="GO" id="GO:0030424">
    <property type="term" value="C:axon"/>
    <property type="evidence" value="ECO:0007669"/>
    <property type="project" value="UniProtKB-SubCell"/>
</dbReference>
<feature type="disulfide bond" evidence="31">
    <location>
        <begin position="3904"/>
        <end position="3919"/>
    </location>
</feature>
<dbReference type="CDD" id="cd00112">
    <property type="entry name" value="LDLa"/>
    <property type="match status" value="33"/>
</dbReference>
<dbReference type="GO" id="GO:0005509">
    <property type="term" value="F:calcium ion binding"/>
    <property type="evidence" value="ECO:0007669"/>
    <property type="project" value="InterPro"/>
</dbReference>
<name>A0AAJ7SM58_PETMA</name>
<feature type="domain" description="EGF-like" evidence="35">
    <location>
        <begin position="1479"/>
        <end position="1518"/>
    </location>
</feature>
<feature type="disulfide bond" evidence="31">
    <location>
        <begin position="1132"/>
        <end position="1147"/>
    </location>
</feature>
<feature type="disulfide bond" evidence="31">
    <location>
        <begin position="3814"/>
        <end position="3832"/>
    </location>
</feature>
<dbReference type="InterPro" id="IPR056588">
    <property type="entry name" value="EGF_LRP2"/>
</dbReference>
<feature type="repeat" description="LDL-receptor class B" evidence="32">
    <location>
        <begin position="2650"/>
        <end position="2691"/>
    </location>
</feature>
<dbReference type="InterPro" id="IPR049883">
    <property type="entry name" value="NOTCH1_EGF-like"/>
</dbReference>
<feature type="disulfide bond" evidence="31">
    <location>
        <begin position="196"/>
        <end position="208"/>
    </location>
</feature>
<dbReference type="RefSeq" id="XP_032801941.1">
    <property type="nucleotide sequence ID" value="XM_032946050.1"/>
</dbReference>
<dbReference type="SMART" id="SM00192">
    <property type="entry name" value="LDLa"/>
    <property type="match status" value="36"/>
</dbReference>
<feature type="disulfide bond" evidence="31">
    <location>
        <begin position="1216"/>
        <end position="1231"/>
    </location>
</feature>
<keyword evidence="21 37" id="KW-0675">Receptor</keyword>
<feature type="disulfide bond" evidence="31">
    <location>
        <begin position="3929"/>
        <end position="3941"/>
    </location>
</feature>
<feature type="disulfide bond" evidence="31">
    <location>
        <begin position="3978"/>
        <end position="3996"/>
    </location>
</feature>
<feature type="disulfide bond" evidence="31">
    <location>
        <begin position="1161"/>
        <end position="1179"/>
    </location>
</feature>
<feature type="disulfide bond" evidence="31">
    <location>
        <begin position="317"/>
        <end position="335"/>
    </location>
</feature>
<keyword evidence="13" id="KW-1009">Hearing</keyword>
<feature type="disulfide bond" evidence="31">
    <location>
        <begin position="3885"/>
        <end position="3897"/>
    </location>
</feature>
<feature type="disulfide bond" evidence="31">
    <location>
        <begin position="3640"/>
        <end position="3652"/>
    </location>
</feature>
<evidence type="ECO:0000256" key="20">
    <source>
        <dbReference type="ARBA" id="ARBA00023157"/>
    </source>
</evidence>
<dbReference type="SUPFAM" id="SSF57184">
    <property type="entry name" value="Growth factor receptor domain"/>
    <property type="match status" value="2"/>
</dbReference>
<dbReference type="PROSITE" id="PS51120">
    <property type="entry name" value="LDLRB"/>
    <property type="match status" value="23"/>
</dbReference>
<evidence type="ECO:0000256" key="15">
    <source>
        <dbReference type="ARBA" id="ARBA00022837"/>
    </source>
</evidence>
<keyword evidence="17 34" id="KW-1133">Transmembrane helix</keyword>
<feature type="repeat" description="LDL-receptor class B" evidence="32">
    <location>
        <begin position="653"/>
        <end position="695"/>
    </location>
</feature>
<dbReference type="Gene3D" id="2.120.10.30">
    <property type="entry name" value="TolB, C-terminal domain"/>
    <property type="match status" value="8"/>
</dbReference>
<dbReference type="GO" id="GO:0016324">
    <property type="term" value="C:apical plasma membrane"/>
    <property type="evidence" value="ECO:0007669"/>
    <property type="project" value="UniProtKB-SubCell"/>
</dbReference>
<keyword evidence="16" id="KW-0524">Neurogenesis</keyword>
<feature type="repeat" description="LDL-receptor class B" evidence="32">
    <location>
        <begin position="2020"/>
        <end position="2061"/>
    </location>
</feature>
<feature type="disulfide bond" evidence="31">
    <location>
        <begin position="3087"/>
        <end position="3105"/>
    </location>
</feature>
<dbReference type="SMART" id="SM00181">
    <property type="entry name" value="EGF"/>
    <property type="match status" value="24"/>
</dbReference>
<feature type="repeat" description="LDL-receptor class B" evidence="32">
    <location>
        <begin position="2289"/>
        <end position="2332"/>
    </location>
</feature>
<feature type="repeat" description="LDL-receptor class B" evidence="32">
    <location>
        <begin position="4329"/>
        <end position="4371"/>
    </location>
</feature>
<feature type="disulfide bond" evidence="31">
    <location>
        <begin position="3786"/>
        <end position="3801"/>
    </location>
</feature>
<keyword evidence="20 30" id="KW-1015">Disulfide bond</keyword>
<feature type="disulfide bond" evidence="30">
    <location>
        <begin position="1483"/>
        <end position="1493"/>
    </location>
</feature>
<feature type="disulfide bond" evidence="31">
    <location>
        <begin position="4015"/>
        <end position="4027"/>
    </location>
</feature>
<feature type="disulfide bond" evidence="31">
    <location>
        <begin position="1359"/>
        <end position="1371"/>
    </location>
</feature>
<keyword evidence="7" id="KW-0597">Phosphoprotein</keyword>
<protein>
    <recommendedName>
        <fullName evidence="27">Low-density lipoprotein receptor-related protein 2</fullName>
    </recommendedName>
    <alternativeName>
        <fullName evidence="28">Glycoprotein 330</fullName>
    </alternativeName>
    <alternativeName>
        <fullName evidence="29">Megalin</fullName>
    </alternativeName>
</protein>
<feature type="disulfide bond" evidence="31">
    <location>
        <begin position="1154"/>
        <end position="1166"/>
    </location>
</feature>
<feature type="compositionally biased region" description="Basic and acidic residues" evidence="33">
    <location>
        <begin position="4658"/>
        <end position="4674"/>
    </location>
</feature>
<dbReference type="FunFam" id="2.120.10.30:FF:000057">
    <property type="entry name" value="Low-density lipoprotein receptor-related protein 2"/>
    <property type="match status" value="1"/>
</dbReference>
<feature type="repeat" description="LDL-receptor class B" evidence="32">
    <location>
        <begin position="3326"/>
        <end position="3368"/>
    </location>
</feature>
<evidence type="ECO:0000256" key="12">
    <source>
        <dbReference type="ARBA" id="ARBA00022737"/>
    </source>
</evidence>
<keyword evidence="19 34" id="KW-0472">Membrane</keyword>
<feature type="disulfide bond" evidence="31">
    <location>
        <begin position="3865"/>
        <end position="3880"/>
    </location>
</feature>
<sequence>MEGIRRMQGEVKLGAGLKHLDLPQIRPRCQCILYPHSRSPQDTTLQDAKETCLCWRGRSPNSIRPYVLAQQAEFHSDLSVETKSSQRVGVTAVMAGHLLIIVVVVCSIFSGAVQGCDSGQFRCGSGACIPRSWVCDSINDCSDDSDERGCSPATCTTLQFRCRSDNRCIARAFVCDGEADCADRSDEHQNCPGSTCSSSQFTCASGHCVQSAFRCDHFQDCDDRSDEQSCQYPTCAEMTCANGACFNTAQRCDGVVNCRDLSDEANCTARCPVGEFQCANERCVPQSYRCDHIDDCTDGSDENGCVYGTCQGNQFTCASGRCILQSWVCDGDDDCFDGSDERGCASEERECYPEEWPCPGSKACIPFRKVCDGRRDCPHGTDESNSTAGLACSIENCGALSCEYRCHASPAGGACYCPPSFVVSNNSITCMDFDDCKMWGVCDQFCENRPAGHVCQCSPGYLLEYGKHCRADVTSGVASLLFSNGKDLVMSDLQGHTVRVLVPSQNRGVAVGVDYHYILRRVFWTDTMQNKVLSVNMDTLAVETVLSVALDMPENLAVDWISNKLYIVESSVDRIDVTDLNGANRLTLIAENLGRPRGIALDPTVGYMFFSDWDDASGNPRLERAYMDGTNRLALVRTKLGWPAGITLDFVLQRVFWVDNRFDYIESVTYDGLIRKTILSGGANVPHPFDITTFEHYVYFTDWTRMEVTRVNVFNGSDLQVVHRSNIQPYGVIVHHSLRQPQVRNPCGPNNGGCEQICVLSHRTDNVGLGYRCKCRVGFDLQPDGLRCFPVTKFLLFSAMTSVRGIPLNQSQQEDVILPVMGSPVTFVGIDFDAASQRVIVSDTSQGKIFQQNLDGTGRVNLTSRDVSSVESLAYDWVSKNLYWTDTRNRAVTVMRLIDQSRRNILSNLQNPRSIVVHPLQGYIFYSDWNRPAKIVRAWCDGSHATPIVNTSLGWPNGLAIDWQSPWNPKLYWVDAFFDRIEFSNFNGQNRQRLDRISHLAHPFSISIHGGFAYFSDWRLNSIVRVQKMDGGEAVIIRQGIQYLMNVKVYDTDIQTGSNACNRPANPNGDCSHFCFPAPSGARVCGCPYGKRLAEDGRMCADNPLEPPTPQCSSTEFFACANGRCVPRLFLCDGYDDCHDGSDERGCGTGNVTCSPYAFTCTNRRCIPIDWRCDGEDDCGDHSDEQSCPTRLATTCRADQFTCASGNRCIPRYWICDTDNDCGDGSDERGCDMSGTCHPMQFQCPDHRCIDNAYVCDGDSDCVDGADERGCVFNCTSYQFSCSSGDQCIATYYRCDGAFDCRDRSDEVGCPTRAPGLCHNDEFQCQSDGLCIPAGWECDGHPDCDDGSDEHPGCPPRTCAAGYLRCDNGNCVPESWRCDGDNDCRDGTDERDCPTPPYRCQSPSQWLCPNHRACVDLRKVCDGNFDCPDGGDESPHCNEHDCSVNNGGCSHGCVQGPFGAQCTCPPGFQLLDDTKNCADVDECDPPGSCSQQCVNEHGSFRCHCDLGYTMESDRRTCKANDRHEVLLLVPSRSQIYSDNITATPNVLSSVVRNGRSIVAVDFDARAGRIYWADVAEDKIWSALRNGTDRQLIFNSGLTVTENLAVDWIGKNLYWLDFVLETIEVSRLDGSHRTVLISTNVTNPRGLVLDPRDGSRTMFWTDWGKNPRIERAGMDGRLRRTIVSSKLYWPNGLAIDYATNLLYFADAYLDFIDFCDFNGQNRRQVLASDLILQHPHAITIFEDFVYWTDRSTNRVMRANKWHGGNQSTMIYNLQQPMGLVASHSVRQPTATNPCLGQSCSHLCLLSPITPFFYSCACPSGWNLGPDGRTCQKEDRPFLIVVRSSIIFGISLDPNQTSNDAMVPISGISNGYDVDFDDRDQFIYWVENPGSIHRVKTDGTNRTQFAPSAILGAPSGLAIDWISRNLYYTNPRSQTIEVIKMDGVQNYRKTIIGNNGQTTGVGYPVGIALDPSRGRLYWTDHGSDSGVPAKVAAADMDGSNPTVLFSGNMDHVDFITLDMREQKLYWAVAGTGVIERGDVTGLNRITVVQHLSHPWGVAVHESHLYYTDYDYEVVERVGKDGSTPVLMRSNIPGLKCLKVHFRDTSSGTTNGCSSGNGGCQQLCLPRPNAQRACGCSTGFQLAPDQISCQLYESFVIVSQLSAIRGFHINSTDHSEAMVPVAGTGRNALHVDVHMPSGFLYWCDHGSASTYRGIRRIKPDGSGFQTVVSSGIGPSGVAGIAVDWVAGNLYFTNVFSSETHLEVQRLDTSFRRVLFKTSVDRPRHLAVDPRARFLFWVDAGQRPKIERAFLDGTNRSVVLDVGLLSPRSLTIDRATDWVYWADDGLDRIGRLAPDGSTWQVVREGRGYPAPYGLAIYGSNLIWVDRNLRKVLQASKEPQASPPPPEVIRDNLGTLRDVTIFDPRVQPTAPELINFNPCRLNNGGCQQFCFALPSVTTATCACAHGELGSDRVSCVMPSDEYLMFVTEDSIRSMRLDPEDHSLPIPTAQVSRVAVALDFDIADGRVYFTQSMGLARSRISFFSLSSPSSVTVIASDLGSPDGIAFDWINRRIYYSDYANQTIGSMGLDGGNRTVVALVPRPRAIMLDPCKGYMYWTDWSVNAKIERATLGGNFRVPIINSSLVWPNGLTLDYSENMLYWADAYRQKIERSTLTGDRREVIVSMAVYPFALTIHEQHVYWTDWNTKSVYRATKDDGADQVVMIQNLPYRPMDIHILTASKQQRCSNPCNQFNGGCSHICVPGPSGVECQCPAQGRWYLANGGKDCINDSGQQCGTSQFTCLNGRCIPFRNKCDNRDNCRDGSDELERVCAFHTCEPTDFTCRNGRCVRYGYRCDHTNDCGDSSDEEGCAFRTCDPAAEFACTNGRCIARSQVCNGVNNCRDNATSDEQRCPERTCQPGLLKCLTTNICVLRHYLCDGDNDCGDNSDENPIFCHSVSCSANEFRCGNGQCIPLSWVCDSEQDCTDNADEPSSCSDPGRTCPGTQFTCDSGRCIPGSWICDGDNDCGDGSDEDGRHACGARTCGPHEFTCADASPPRRRCIQRRFVCDGDADCSDALDEHQNCTRRSCTAGEFACDNGLCVHSRYRCDRRNDCGDGSDERGCTYPTCRQNQFTCENGRCIPRIFACDGDNDCGDGSDEDTHLCHQPSPTCAPGFFRCGAGECVAIHLVCNQANDCADGSDEKGCGINECLYASINQCAHNCTNTLTSFYCSCWAGFRLMANGRACEDIDECNETPQVCSQLCENTAGSYFCKCAPGYVRLPNGRTCRQNSGVEPYLIFSNRYYVRNMTVGGRSYTPILQNLTNAVALDFDRVERRLYWVDYGQRTIERMFLNRTGLETVMKHDLPAPEGLAIDWVGRKMYWADAVLDCLNVAELDGRYRKKLLSGCVDTNHTYCLENPRGVTLHPRFGYLYWTDWGNTPYIARVGMDGKNKSVVISTKLEWPNGLTIDYTTDRIFWSDAHLNYIEYANLDGSHRHTTLAGSLPHVFALTVFEDTIFWTDWNTRSIESAHKYTGEGRTMLANTTHRPFDIHVYHPYRQPPVPNPCGSNNGGCSHLCLVAAGGTGFQCECPDDFAAIHVGTTVRCLARCTSTQFRCQDDERCIPIWWKCDGQRDCRDASDEPATCPHRYCPIGRFQCRDGNCTSSNLLCNGNNNCPDGSDEEDTLCFNHRCNSNQWQCMNKRCIPAAWLCDGGPDCQDGSDEDSATCAARTCAPGQFRCNNGRCIPRSWVCDVDDDCGDGSDEPHDTCMGPSHRCDSHTEFACRTNYRCIPTWAVCNGMDDCRDNSDEQGCAEITCDPLGDYRCDNHRCIPLRWRCDRYDDCGDGSDERNCAPRPCSESEFRCTNQRCIPGRWVCNHENDCGDNSDERDCELQTCLPGYFQCGSGHCIPERLKCDGSADCQDFSDESLCPTRYPNGTWCPPSSFECDNHVCIPPSWKCDGDNDCGDGSDEELHHCLDTPCNPPGRFRCDNNRCIYSHEICNTVDDCGDGSDETPDKCKEPTFAPCTEEEFKCTSGRCIPMAAVCNNYNECRDNTDETGCNQGQDRTCAERICEQNCTNLPGNGFICSCRPGFTANAENRNNCDDVNECEVFGTCPQDCQNAKGTYECFCVDGYRSAAGSYGKRCIANDNSPVLLLADKVRVRKYDLTSQKQADYISNEEDIQALDFDWDHDGTGLSMVYYTVLRSGGKFGSIKRAYLAAFSNSSENFATGINLGLRYISQPDGIAVDWVGRHIYWTDAQISRIEVALLDGRYRKQLINSVLDKPATIALNPKLGMMYWTDWGVVPKIEMAWMDGQQRQHLVQGLLGWPTGLAVDHTNNGRIYWCDAKENVIESVRPDGGDRRTVISGDLGNPFTLDVFESNVYWTTRETGQVWQQNKFGSGVKSHILTVNSWLSQARVFQKHRYNVNVKNPCKGTCSHLCLLRPQGYTCACPQNAQFIPGSETECDAAIVPPPTMPPACFCVNGGTCYFSSDGNAHCRCLSGYIGNYCEMSTFIGIISSSVVAVIVIMVVIGLIGGLLAFAHFNYKHKGLPLPLPNLTSIVSMFKSQKASAPESERGRDVYVNIERPGMNTDAAIDAALEMDKNMVDRGRPPVNFENPLYGAHVDAEMRISKLPKEMVSSGEMEGAAASESPGFASEALSAADAAASQEKKRFSFFGKKEKTENNFENPLYSQKQSDHEGNTGDI</sequence>
<keyword evidence="37" id="KW-0449">Lipoprotein</keyword>
<evidence type="ECO:0000256" key="17">
    <source>
        <dbReference type="ARBA" id="ARBA00022989"/>
    </source>
</evidence>
<dbReference type="FunFam" id="4.10.400.10:FF:000108">
    <property type="entry name" value="Low-density lipoprotein receptor-related protein 2"/>
    <property type="match status" value="1"/>
</dbReference>
<dbReference type="FunFam" id="4.10.400.10:FF:000005">
    <property type="entry name" value="low-density lipoprotein receptor-related protein 1B"/>
    <property type="match status" value="2"/>
</dbReference>
<feature type="disulfide bond" evidence="31">
    <location>
        <begin position="3892"/>
        <end position="3910"/>
    </location>
</feature>
<feature type="repeat" description="LDL-receptor class B" evidence="32">
    <location>
        <begin position="3420"/>
        <end position="3463"/>
    </location>
</feature>
<dbReference type="PROSITE" id="PS01187">
    <property type="entry name" value="EGF_CA"/>
    <property type="match status" value="3"/>
</dbReference>
<feature type="repeat" description="LDL-receptor class B" evidence="32">
    <location>
        <begin position="2333"/>
        <end position="2376"/>
    </location>
</feature>
<feature type="disulfide bond" evidence="31">
    <location>
        <begin position="203"/>
        <end position="221"/>
    </location>
</feature>
<keyword evidence="23" id="KW-0325">Glycoprotein</keyword>
<evidence type="ECO:0000256" key="2">
    <source>
        <dbReference type="ARBA" id="ARBA00004279"/>
    </source>
</evidence>
<dbReference type="InterPro" id="IPR002172">
    <property type="entry name" value="LDrepeatLR_classA_rpt"/>
</dbReference>
<dbReference type="CDD" id="cd00054">
    <property type="entry name" value="EGF_CA"/>
    <property type="match status" value="1"/>
</dbReference>
<feature type="disulfide bond" evidence="31">
    <location>
        <begin position="3853"/>
        <end position="3871"/>
    </location>
</feature>
<keyword evidence="36" id="KW-1185">Reference proteome</keyword>
<evidence type="ECO:0000313" key="37">
    <source>
        <dbReference type="RefSeq" id="XP_032801941.1"/>
    </source>
</evidence>
<feature type="repeat" description="LDL-receptor class B" evidence="32">
    <location>
        <begin position="520"/>
        <end position="562"/>
    </location>
</feature>
<dbReference type="PROSITE" id="PS01186">
    <property type="entry name" value="EGF_2"/>
    <property type="match status" value="7"/>
</dbReference>
<feature type="disulfide bond" evidence="31">
    <location>
        <begin position="1173"/>
        <end position="1188"/>
    </location>
</feature>
<keyword evidence="12" id="KW-0677">Repeat</keyword>
<evidence type="ECO:0000256" key="30">
    <source>
        <dbReference type="PROSITE-ProRule" id="PRU00076"/>
    </source>
</evidence>
<feature type="region of interest" description="Disordered" evidence="33">
    <location>
        <begin position="4631"/>
        <end position="4695"/>
    </location>
</feature>
<reference evidence="37" key="1">
    <citation type="submission" date="2025-08" db="UniProtKB">
        <authorList>
            <consortium name="RefSeq"/>
        </authorList>
    </citation>
    <scope>IDENTIFICATION</scope>
    <source>
        <tissue evidence="37">Sperm</tissue>
    </source>
</reference>
<evidence type="ECO:0000256" key="7">
    <source>
        <dbReference type="ARBA" id="ARBA00022553"/>
    </source>
</evidence>
<feature type="compositionally biased region" description="Polar residues" evidence="33">
    <location>
        <begin position="4675"/>
        <end position="4684"/>
    </location>
</feature>
<feature type="disulfide bond" evidence="31">
    <location>
        <begin position="290"/>
        <end position="305"/>
    </location>
</feature>
<feature type="disulfide bond" evidence="31">
    <location>
        <begin position="3000"/>
        <end position="3018"/>
    </location>
</feature>
<dbReference type="InterPro" id="IPR026823">
    <property type="entry name" value="cEGF"/>
</dbReference>
<dbReference type="InterPro" id="IPR000152">
    <property type="entry name" value="EGF-type_Asp/Asn_hydroxyl_site"/>
</dbReference>
<dbReference type="SMART" id="SM00179">
    <property type="entry name" value="EGF_CA"/>
    <property type="match status" value="7"/>
</dbReference>
<dbReference type="FunFam" id="2.120.10.30:FF:000241">
    <property type="entry name" value="Low-density lipoprotein receptor-related protein 6"/>
    <property type="match status" value="5"/>
</dbReference>
<dbReference type="FunFam" id="4.10.400.10:FF:000011">
    <property type="entry name" value="Low-density lipoprotein receptor-related protein 1"/>
    <property type="match status" value="4"/>
</dbReference>
<dbReference type="FunFam" id="2.120.10.30:FF:000035">
    <property type="entry name" value="Low-density lipoprotein receptor-related protein 2"/>
    <property type="match status" value="1"/>
</dbReference>
<evidence type="ECO:0000259" key="35">
    <source>
        <dbReference type="PROSITE" id="PS50026"/>
    </source>
</evidence>
<feature type="disulfide bond" evidence="31">
    <location>
        <begin position="2835"/>
        <end position="2853"/>
    </location>
</feature>
<feature type="disulfide bond" evidence="31">
    <location>
        <begin position="4034"/>
        <end position="4049"/>
    </location>
</feature>
<keyword evidence="5" id="KW-1003">Cell membrane</keyword>
<feature type="repeat" description="LDL-receptor class B" evidence="32">
    <location>
        <begin position="969"/>
        <end position="1012"/>
    </location>
</feature>
<evidence type="ECO:0000256" key="29">
    <source>
        <dbReference type="ARBA" id="ARBA00080738"/>
    </source>
</evidence>
<keyword evidence="24" id="KW-0966">Cell projection</keyword>
<dbReference type="InterPro" id="IPR036055">
    <property type="entry name" value="LDL_receptor-like_sf"/>
</dbReference>
<dbReference type="Gene3D" id="4.10.1220.10">
    <property type="entry name" value="EGF-type module"/>
    <property type="match status" value="1"/>
</dbReference>
<feature type="disulfide bond" evidence="31">
    <location>
        <begin position="3826"/>
        <end position="3841"/>
    </location>
</feature>
<proteinExistence type="inferred from homology"/>
<dbReference type="FunFam" id="4.10.400.10:FF:000045">
    <property type="entry name" value="Low-density lipoprotein receptor-related protein 2"/>
    <property type="match status" value="1"/>
</dbReference>
<evidence type="ECO:0000256" key="8">
    <source>
        <dbReference type="ARBA" id="ARBA00022583"/>
    </source>
</evidence>
<feature type="repeat" description="LDL-receptor class B" evidence="32">
    <location>
        <begin position="1610"/>
        <end position="1652"/>
    </location>
</feature>
<dbReference type="PANTHER" id="PTHR22722:SF11">
    <property type="entry name" value="LOW-DENSITY LIPOPROTEIN RECEPTOR-RELATED PROTEIN 2"/>
    <property type="match status" value="1"/>
</dbReference>
<feature type="repeat" description="LDL-receptor class B" evidence="32">
    <location>
        <begin position="880"/>
        <end position="921"/>
    </location>
</feature>
<evidence type="ECO:0000256" key="16">
    <source>
        <dbReference type="ARBA" id="ARBA00022902"/>
    </source>
</evidence>
<evidence type="ECO:0000256" key="22">
    <source>
        <dbReference type="ARBA" id="ARBA00023176"/>
    </source>
</evidence>
<dbReference type="GO" id="GO:0007399">
    <property type="term" value="P:nervous system development"/>
    <property type="evidence" value="ECO:0007669"/>
    <property type="project" value="UniProtKB-KW"/>
</dbReference>
<evidence type="ECO:0000256" key="4">
    <source>
        <dbReference type="ARBA" id="ARBA00009939"/>
    </source>
</evidence>
<dbReference type="InterPro" id="IPR018097">
    <property type="entry name" value="EGF_Ca-bd_CS"/>
</dbReference>
<dbReference type="GO" id="GO:0006898">
    <property type="term" value="P:receptor-mediated endocytosis"/>
    <property type="evidence" value="ECO:0007669"/>
    <property type="project" value="TreeGrafter"/>
</dbReference>
<dbReference type="FunFam" id="4.10.400.10:FF:000001">
    <property type="entry name" value="Low-density lipoprotein receptor-related protein 1"/>
    <property type="match status" value="2"/>
</dbReference>
<feature type="disulfide bond" evidence="31">
    <location>
        <begin position="1120"/>
        <end position="1138"/>
    </location>
</feature>
<keyword evidence="8" id="KW-0254">Endocytosis</keyword>
<dbReference type="InterPro" id="IPR001881">
    <property type="entry name" value="EGF-like_Ca-bd_dom"/>
</dbReference>
<feature type="disulfide bond" evidence="31">
    <location>
        <begin position="123"/>
        <end position="141"/>
    </location>
</feature>
<dbReference type="Pfam" id="PF00057">
    <property type="entry name" value="Ldl_recept_a"/>
    <property type="match status" value="35"/>
</dbReference>
<feature type="disulfide bond" evidence="31">
    <location>
        <begin position="3181"/>
        <end position="3196"/>
    </location>
</feature>
<evidence type="ECO:0000256" key="21">
    <source>
        <dbReference type="ARBA" id="ARBA00023170"/>
    </source>
</evidence>
<keyword evidence="10" id="KW-0479">Metal-binding</keyword>
<feature type="repeat" description="LDL-receptor class B" evidence="32">
    <location>
        <begin position="922"/>
        <end position="965"/>
    </location>
</feature>
<feature type="disulfide bond" evidence="31">
    <location>
        <begin position="3722"/>
        <end position="3734"/>
    </location>
</feature>
<dbReference type="GO" id="GO:0007605">
    <property type="term" value="P:sensory perception of sound"/>
    <property type="evidence" value="ECO:0007669"/>
    <property type="project" value="UniProtKB-KW"/>
</dbReference>
<evidence type="ECO:0000256" key="23">
    <source>
        <dbReference type="ARBA" id="ARBA00023180"/>
    </source>
</evidence>
<feature type="repeat" description="LDL-receptor class B" evidence="32">
    <location>
        <begin position="1972"/>
        <end position="2019"/>
    </location>
</feature>
<dbReference type="GO" id="GO:0005905">
    <property type="term" value="C:clathrin-coated pit"/>
    <property type="evidence" value="ECO:0007669"/>
    <property type="project" value="UniProtKB-KW"/>
</dbReference>
<gene>
    <name evidence="37" type="primary">LRP2</name>
</gene>
<evidence type="ECO:0000256" key="1">
    <source>
        <dbReference type="ARBA" id="ARBA00004247"/>
    </source>
</evidence>
<dbReference type="SUPFAM" id="SSF57196">
    <property type="entry name" value="EGF/Laminin"/>
    <property type="match status" value="5"/>
</dbReference>
<dbReference type="FunFam" id="4.10.400.10:FF:000002">
    <property type="entry name" value="Low-density lipoprotein receptor-related protein 1"/>
    <property type="match status" value="2"/>
</dbReference>
<evidence type="ECO:0000256" key="14">
    <source>
        <dbReference type="ARBA" id="ARBA00022753"/>
    </source>
</evidence>
<feature type="disulfide bond" evidence="31">
    <location>
        <begin position="1244"/>
        <end position="1262"/>
    </location>
</feature>
<feature type="disulfide bond" evidence="31">
    <location>
        <begin position="3126"/>
        <end position="3144"/>
    </location>
</feature>
<keyword evidence="9 34" id="KW-0812">Transmembrane</keyword>
<feature type="disulfide bond" evidence="30">
    <location>
        <begin position="4489"/>
        <end position="4498"/>
    </location>
</feature>
<feature type="disulfide bond" evidence="31">
    <location>
        <begin position="3119"/>
        <end position="3131"/>
    </location>
</feature>
<feature type="disulfide bond" evidence="31">
    <location>
        <begin position="3846"/>
        <end position="3858"/>
    </location>
</feature>
<accession>A0AAJ7SM58</accession>
<dbReference type="InterPro" id="IPR000742">
    <property type="entry name" value="EGF"/>
</dbReference>
<keyword evidence="6 30" id="KW-0245">EGF-like domain</keyword>
<evidence type="ECO:0000256" key="13">
    <source>
        <dbReference type="ARBA" id="ARBA00022740"/>
    </source>
</evidence>
<dbReference type="Pfam" id="PF14670">
    <property type="entry name" value="FXa_inhibition"/>
    <property type="match status" value="2"/>
</dbReference>
<dbReference type="Pfam" id="PF24468">
    <property type="entry name" value="EGF_LRP2"/>
    <property type="match status" value="1"/>
</dbReference>
<dbReference type="GO" id="GO:0017124">
    <property type="term" value="F:SH3 domain binding"/>
    <property type="evidence" value="ECO:0007669"/>
    <property type="project" value="UniProtKB-KW"/>
</dbReference>
<feature type="disulfide bond" evidence="31">
    <location>
        <begin position="1366"/>
        <end position="1384"/>
    </location>
</feature>
<dbReference type="PROSITE" id="PS00010">
    <property type="entry name" value="ASX_HYDROXYL"/>
    <property type="match status" value="2"/>
</dbReference>
<organism evidence="36 37">
    <name type="scientific">Petromyzon marinus</name>
    <name type="common">Sea lamprey</name>
    <dbReference type="NCBI Taxonomy" id="7757"/>
    <lineage>
        <taxon>Eukaryota</taxon>
        <taxon>Metazoa</taxon>
        <taxon>Chordata</taxon>
        <taxon>Craniata</taxon>
        <taxon>Vertebrata</taxon>
        <taxon>Cyclostomata</taxon>
        <taxon>Hyperoartia</taxon>
        <taxon>Petromyzontiformes</taxon>
        <taxon>Petromyzontidae</taxon>
        <taxon>Petromyzon</taxon>
    </lineage>
</organism>
<dbReference type="Pfam" id="PF12662">
    <property type="entry name" value="cEGF"/>
    <property type="match status" value="1"/>
</dbReference>
<comment type="similarity">
    <text evidence="4">Belongs to the LDLR family.</text>
</comment>
<evidence type="ECO:0000256" key="32">
    <source>
        <dbReference type="PROSITE-ProRule" id="PRU00461"/>
    </source>
</evidence>
<feature type="repeat" description="LDL-receptor class B" evidence="32">
    <location>
        <begin position="2606"/>
        <end position="2649"/>
    </location>
</feature>
<feature type="disulfide bond" evidence="31">
    <location>
        <begin position="3688"/>
        <end position="3706"/>
    </location>
</feature>
<dbReference type="Proteomes" id="UP001318040">
    <property type="component" value="Chromosome 4"/>
</dbReference>
<dbReference type="PROSITE" id="PS00022">
    <property type="entry name" value="EGF_1"/>
    <property type="match status" value="1"/>
</dbReference>
<dbReference type="PRINTS" id="PR00261">
    <property type="entry name" value="LDLRECEPTOR"/>
</dbReference>
<dbReference type="FunFam" id="2.10.25.10:FF:000009">
    <property type="entry name" value="Low-density lipoprotein receptor isoform 1"/>
    <property type="match status" value="2"/>
</dbReference>
<feature type="repeat" description="LDL-receptor class B" evidence="32">
    <location>
        <begin position="1567"/>
        <end position="1609"/>
    </location>
</feature>
<dbReference type="PROSITE" id="PS01209">
    <property type="entry name" value="LDLRA_1"/>
    <property type="match status" value="17"/>
</dbReference>
<dbReference type="FunFam" id="4.10.400.10:FF:000034">
    <property type="entry name" value="Low-density lipoprotein receptor-related protein 2"/>
    <property type="match status" value="6"/>
</dbReference>
<feature type="disulfide bond" evidence="31">
    <location>
        <begin position="2993"/>
        <end position="3005"/>
    </location>
</feature>
<evidence type="ECO:0000256" key="3">
    <source>
        <dbReference type="ARBA" id="ARBA00004489"/>
    </source>
</evidence>
<feature type="repeat" description="LDL-receptor class B" evidence="32">
    <location>
        <begin position="563"/>
        <end position="605"/>
    </location>
</feature>
<comment type="subcellular location">
    <subcellularLocation>
        <location evidence="1">Apical cell membrane</location>
        <topology evidence="1">Single-pass type I membrane protein</topology>
    </subcellularLocation>
    <subcellularLocation>
        <location evidence="3">Cell projection</location>
        <location evidence="3">Axon</location>
    </subcellularLocation>
    <subcellularLocation>
        <location evidence="2">Cell projection</location>
        <location evidence="2">Dendrite</location>
    </subcellularLocation>
    <subcellularLocation>
        <location evidence="26">Endosome lumen</location>
    </subcellularLocation>
    <subcellularLocation>
        <location evidence="25">Membrane</location>
        <location evidence="25">Coated pit</location>
    </subcellularLocation>
</comment>
<dbReference type="Pfam" id="PF00058">
    <property type="entry name" value="Ldl_recept_b"/>
    <property type="match status" value="15"/>
</dbReference>
<evidence type="ECO:0000256" key="24">
    <source>
        <dbReference type="ARBA" id="ARBA00023273"/>
    </source>
</evidence>
<feature type="disulfide bond" evidence="31">
    <location>
        <begin position="240"/>
        <end position="258"/>
    </location>
</feature>
<feature type="repeat" description="LDL-receptor class B" evidence="32">
    <location>
        <begin position="1879"/>
        <end position="1921"/>
    </location>
</feature>
<feature type="compositionally biased region" description="Low complexity" evidence="33">
    <location>
        <begin position="4645"/>
        <end position="4657"/>
    </location>
</feature>
<feature type="repeat" description="LDL-receptor class B" evidence="32">
    <location>
        <begin position="1655"/>
        <end position="1698"/>
    </location>
</feature>
<feature type="disulfide bond" evidence="31">
    <location>
        <begin position="329"/>
        <end position="344"/>
    </location>
</feature>
<dbReference type="GO" id="GO:0031904">
    <property type="term" value="C:endosome lumen"/>
    <property type="evidence" value="ECO:0007669"/>
    <property type="project" value="UniProtKB-SubCell"/>
</dbReference>
<dbReference type="Gene3D" id="2.10.25.10">
    <property type="entry name" value="Laminin"/>
    <property type="match status" value="8"/>
</dbReference>
<feature type="disulfide bond" evidence="31">
    <location>
        <begin position="2875"/>
        <end position="2893"/>
    </location>
</feature>
<feature type="disulfide bond" evidence="31">
    <location>
        <begin position="1295"/>
        <end position="1310"/>
    </location>
</feature>
<feature type="disulfide bond" evidence="31">
    <location>
        <begin position="1256"/>
        <end position="1271"/>
    </location>
</feature>
<evidence type="ECO:0000256" key="33">
    <source>
        <dbReference type="SAM" id="MobiDB-lite"/>
    </source>
</evidence>
<dbReference type="SUPFAM" id="SSF57424">
    <property type="entry name" value="LDL receptor-like module"/>
    <property type="match status" value="35"/>
</dbReference>
<feature type="repeat" description="LDL-receptor class B" evidence="32">
    <location>
        <begin position="3464"/>
        <end position="3506"/>
    </location>
</feature>
<dbReference type="GO" id="GO:0042562">
    <property type="term" value="F:hormone binding"/>
    <property type="evidence" value="ECO:0007669"/>
    <property type="project" value="TreeGrafter"/>
</dbReference>
<keyword evidence="22" id="KW-0168">Coated pit</keyword>
<feature type="disulfide bond" evidence="31">
    <location>
        <begin position="2847"/>
        <end position="2862"/>
    </location>
</feature>
<feature type="disulfide bond" evidence="31">
    <location>
        <begin position="2958"/>
        <end position="2976"/>
    </location>
</feature>
<feature type="domain" description="EGF-like" evidence="35">
    <location>
        <begin position="4465"/>
        <end position="4499"/>
    </location>
</feature>
<evidence type="ECO:0000256" key="10">
    <source>
        <dbReference type="ARBA" id="ARBA00022723"/>
    </source>
</evidence>